<dbReference type="PANTHER" id="PTHR33840">
    <property type="match status" value="1"/>
</dbReference>
<dbReference type="RefSeq" id="WP_034498871.1">
    <property type="nucleotide sequence ID" value="NZ_JMPI01000063.1"/>
</dbReference>
<sequence length="612" mass="69437">MNKEQMIASANRAQQNEDSHSNSCGRTWHLGLFFDGVERNIEQDAIEHRLSNVARLFRAYPDSSSNTNNSCFDKFYFSGLGTPFKEELSAKLHAAMDVSIDKFIDEVKSIPKDAIEDSAKEVLSKSWYEILDNQFKKLCNPFEWKKVTTAAMGKIMTKVSIESTPWLRDSKIMSTMFLTGVDTRVSSAKTRFENFFKKINSNSALPIKNISISIFGFDLGATLARKFIDDLLKDICQKEVTKDVPVKYLYNKVPVDIIFAGFFDCSRHSPASSNNGLDYYVALLGTPGKSVSLFMGDKSIDQDTPLPSMVRNALHLVAAHERRPWRGIYSLGKGNWQEILLPGSSEDIGGGLLPDEQKPSAELCRVALHQMYRTAYMAGVPFPDYQTLPELSATVANYFYMNDTIEGRSAQYWAKRYQSIIGYQTLSTHAQNAHLDSYFNWLSQQYYLYCTELQRIDAEKADIMSTITLSTEDPELRKKIADNHLARETLKNNWGWLDDVKDQARWFINSVMTNPNETRMRVAPKIYIPAFRRAKKFLEYSVCAYQQKPMPASTDNAPEEIFTWLVHDIQKVDPASSISVDFLAIRSFEVPEAEEDEPEAESPAENSTPANA</sequence>
<name>A0A085G1X0_9ENTR</name>
<feature type="region of interest" description="Disordered" evidence="1">
    <location>
        <begin position="1"/>
        <end position="23"/>
    </location>
</feature>
<dbReference type="Proteomes" id="UP000028653">
    <property type="component" value="Unassembled WGS sequence"/>
</dbReference>
<dbReference type="eggNOG" id="COG3673">
    <property type="taxonomic scope" value="Bacteria"/>
</dbReference>
<gene>
    <name evidence="2" type="ORF">GBAG_3688</name>
</gene>
<dbReference type="EMBL" id="JMPI01000063">
    <property type="protein sequence ID" value="KFC77715.1"/>
    <property type="molecule type" value="Genomic_DNA"/>
</dbReference>
<protein>
    <submittedName>
        <fullName evidence="2">Uncharacterized protein</fullName>
    </submittedName>
</protein>
<reference evidence="2 3" key="1">
    <citation type="submission" date="2014-05" db="EMBL/GenBank/DDBJ databases">
        <title>ATOL: Assembling a taxonomically balanced genome-scale reconstruction of the evolutionary history of the Enterobacteriaceae.</title>
        <authorList>
            <person name="Plunkett G.III."/>
            <person name="Neeno-Eckwall E.C."/>
            <person name="Glasner J.D."/>
            <person name="Perna N.T."/>
        </authorList>
    </citation>
    <scope>NUCLEOTIDE SEQUENCE [LARGE SCALE GENOMIC DNA]</scope>
    <source>
        <strain evidence="2 3">ATCC 33320</strain>
    </source>
</reference>
<dbReference type="AlphaFoldDB" id="A0A085G1X0"/>
<feature type="region of interest" description="Disordered" evidence="1">
    <location>
        <begin position="590"/>
        <end position="612"/>
    </location>
</feature>
<organism evidence="2 3">
    <name type="scientific">Buttiauxella agrestis ATCC 33320</name>
    <dbReference type="NCBI Taxonomy" id="1006004"/>
    <lineage>
        <taxon>Bacteria</taxon>
        <taxon>Pseudomonadati</taxon>
        <taxon>Pseudomonadota</taxon>
        <taxon>Gammaproteobacteria</taxon>
        <taxon>Enterobacterales</taxon>
        <taxon>Enterobacteriaceae</taxon>
        <taxon>Buttiauxella</taxon>
    </lineage>
</organism>
<evidence type="ECO:0000313" key="3">
    <source>
        <dbReference type="Proteomes" id="UP000028653"/>
    </source>
</evidence>
<evidence type="ECO:0000256" key="1">
    <source>
        <dbReference type="SAM" id="MobiDB-lite"/>
    </source>
</evidence>
<feature type="compositionally biased region" description="Acidic residues" evidence="1">
    <location>
        <begin position="591"/>
        <end position="602"/>
    </location>
</feature>
<keyword evidence="3" id="KW-1185">Reference proteome</keyword>
<proteinExistence type="predicted"/>
<dbReference type="PANTHER" id="PTHR33840:SF1">
    <property type="entry name" value="TLE1 PHOSPHOLIPASE DOMAIN-CONTAINING PROTEIN"/>
    <property type="match status" value="1"/>
</dbReference>
<dbReference type="OrthoDB" id="4378831at2"/>
<dbReference type="STRING" id="1006004.GBAG_3688"/>
<comment type="caution">
    <text evidence="2">The sequence shown here is derived from an EMBL/GenBank/DDBJ whole genome shotgun (WGS) entry which is preliminary data.</text>
</comment>
<evidence type="ECO:0000313" key="2">
    <source>
        <dbReference type="EMBL" id="KFC77715.1"/>
    </source>
</evidence>
<accession>A0A085G1X0</accession>